<evidence type="ECO:0000313" key="1">
    <source>
        <dbReference type="EMBL" id="QOW11929.1"/>
    </source>
</evidence>
<gene>
    <name evidence="1" type="ORF">Q73A0000_05420</name>
</gene>
<dbReference type="AlphaFoldDB" id="A0A7M2YDM0"/>
<keyword evidence="2" id="KW-1185">Reference proteome</keyword>
<organism evidence="1 2">
    <name type="scientific">Kaistella flava</name>
    <name type="common">ex Peng et al. 2021</name>
    <dbReference type="NCBI Taxonomy" id="2038776"/>
    <lineage>
        <taxon>Bacteria</taxon>
        <taxon>Pseudomonadati</taxon>
        <taxon>Bacteroidota</taxon>
        <taxon>Flavobacteriia</taxon>
        <taxon>Flavobacteriales</taxon>
        <taxon>Weeksellaceae</taxon>
        <taxon>Chryseobacterium group</taxon>
        <taxon>Kaistella</taxon>
    </lineage>
</organism>
<dbReference type="EMBL" id="CP040442">
    <property type="protein sequence ID" value="QOW11929.1"/>
    <property type="molecule type" value="Genomic_DNA"/>
</dbReference>
<sequence length="43" mass="5342">MNYFDKSLQQYPNFSDAQFYKAQTYYFLNDKKKGIKTVYKIFR</sequence>
<name>A0A7M2YDM0_9FLAO</name>
<dbReference type="InterPro" id="IPR011990">
    <property type="entry name" value="TPR-like_helical_dom_sf"/>
</dbReference>
<protein>
    <submittedName>
        <fullName evidence="1">Tetratricopeptide repeat protein</fullName>
    </submittedName>
</protein>
<dbReference type="KEGG" id="kfa:Q73A0000_05420"/>
<accession>A0A7M2YDM0</accession>
<dbReference type="Proteomes" id="UP000594195">
    <property type="component" value="Chromosome"/>
</dbReference>
<reference evidence="1 2" key="1">
    <citation type="submission" date="2019-05" db="EMBL/GenBank/DDBJ databases">
        <title>Chryseobacterium sp. isolated from King George Island, maritime Antarctica.</title>
        <authorList>
            <person name="Peng X."/>
        </authorList>
    </citation>
    <scope>NUCLEOTIDE SEQUENCE [LARGE SCALE GENOMIC DNA]</scope>
    <source>
        <strain evidence="1 2">7-3A</strain>
    </source>
</reference>
<evidence type="ECO:0000313" key="2">
    <source>
        <dbReference type="Proteomes" id="UP000594195"/>
    </source>
</evidence>
<dbReference type="SUPFAM" id="SSF48452">
    <property type="entry name" value="TPR-like"/>
    <property type="match status" value="1"/>
</dbReference>
<proteinExistence type="predicted"/>